<dbReference type="PANTHER" id="PTHR19282">
    <property type="entry name" value="TETRASPANIN"/>
    <property type="match status" value="1"/>
</dbReference>
<comment type="caution">
    <text evidence="9">The sequence shown here is derived from an EMBL/GenBank/DDBJ whole genome shotgun (WGS) entry which is preliminary data.</text>
</comment>
<feature type="transmembrane region" description="Helical" evidence="8">
    <location>
        <begin position="78"/>
        <end position="101"/>
    </location>
</feature>
<keyword evidence="3 8" id="KW-0812">Transmembrane</keyword>
<evidence type="ECO:0000256" key="5">
    <source>
        <dbReference type="ARBA" id="ARBA00023136"/>
    </source>
</evidence>
<evidence type="ECO:0000256" key="3">
    <source>
        <dbReference type="ARBA" id="ARBA00022692"/>
    </source>
</evidence>
<evidence type="ECO:0000313" key="9">
    <source>
        <dbReference type="EMBL" id="KAJ1967269.1"/>
    </source>
</evidence>
<proteinExistence type="inferred from homology"/>
<dbReference type="OrthoDB" id="71600at2759"/>
<feature type="transmembrane region" description="Helical" evidence="8">
    <location>
        <begin position="12"/>
        <end position="35"/>
    </location>
</feature>
<dbReference type="Pfam" id="PF00335">
    <property type="entry name" value="Tetraspanin"/>
    <property type="match status" value="1"/>
</dbReference>
<evidence type="ECO:0000256" key="7">
    <source>
        <dbReference type="SAM" id="MobiDB-lite"/>
    </source>
</evidence>
<dbReference type="PRINTS" id="PR00259">
    <property type="entry name" value="TMFOUR"/>
</dbReference>
<organism evidence="9 10">
    <name type="scientific">Dispira parvispora</name>
    <dbReference type="NCBI Taxonomy" id="1520584"/>
    <lineage>
        <taxon>Eukaryota</taxon>
        <taxon>Fungi</taxon>
        <taxon>Fungi incertae sedis</taxon>
        <taxon>Zoopagomycota</taxon>
        <taxon>Kickxellomycotina</taxon>
        <taxon>Dimargaritomycetes</taxon>
        <taxon>Dimargaritales</taxon>
        <taxon>Dimargaritaceae</taxon>
        <taxon>Dispira</taxon>
    </lineage>
</organism>
<comment type="similarity">
    <text evidence="2">Belongs to the tetraspanin (TM4SF) family.</text>
</comment>
<name>A0A9W8ARD9_9FUNG</name>
<accession>A0A9W8ARD9</accession>
<protein>
    <recommendedName>
        <fullName evidence="11">Tetraspanin</fullName>
    </recommendedName>
</protein>
<evidence type="ECO:0000313" key="10">
    <source>
        <dbReference type="Proteomes" id="UP001150925"/>
    </source>
</evidence>
<sequence>MTEYRLETMKVLSAFFSVLVSISGLSLIGLGIYALAATHVTFSGQTWVSVFMIVMGAAVFLVSFLGCYGTMFEKRGVLLAYALPLLLLVLIQLVLALYAVVHQVTVQVGLDVAWQNAYDRHPKLLRDIQDEYGCCGFKTVHDRAIPKTSPNACVESPVFGYNRPCFEVLQRGYQTELRVLVISEFVLIICQALALLCVTVMYKQLTRREEEVVAEERRPLLHPPDQPEEGTPVVRA</sequence>
<evidence type="ECO:0008006" key="11">
    <source>
        <dbReference type="Google" id="ProtNLM"/>
    </source>
</evidence>
<keyword evidence="6" id="KW-1015">Disulfide bond</keyword>
<dbReference type="Proteomes" id="UP001150925">
    <property type="component" value="Unassembled WGS sequence"/>
</dbReference>
<feature type="disulfide bond" evidence="6">
    <location>
        <begin position="135"/>
        <end position="153"/>
    </location>
</feature>
<feature type="region of interest" description="Disordered" evidence="7">
    <location>
        <begin position="214"/>
        <end position="236"/>
    </location>
</feature>
<evidence type="ECO:0000256" key="4">
    <source>
        <dbReference type="ARBA" id="ARBA00022989"/>
    </source>
</evidence>
<evidence type="ECO:0000256" key="1">
    <source>
        <dbReference type="ARBA" id="ARBA00004141"/>
    </source>
</evidence>
<dbReference type="AlphaFoldDB" id="A0A9W8ARD9"/>
<dbReference type="PIRSF" id="PIRSF002419">
    <property type="entry name" value="Tetraspanin"/>
    <property type="match status" value="1"/>
</dbReference>
<keyword evidence="5 8" id="KW-0472">Membrane</keyword>
<evidence type="ECO:0000256" key="8">
    <source>
        <dbReference type="SAM" id="Phobius"/>
    </source>
</evidence>
<evidence type="ECO:0000256" key="6">
    <source>
        <dbReference type="PIRSR" id="PIRSR002419-1"/>
    </source>
</evidence>
<reference evidence="9" key="1">
    <citation type="submission" date="2022-07" db="EMBL/GenBank/DDBJ databases">
        <title>Phylogenomic reconstructions and comparative analyses of Kickxellomycotina fungi.</title>
        <authorList>
            <person name="Reynolds N.K."/>
            <person name="Stajich J.E."/>
            <person name="Barry K."/>
            <person name="Grigoriev I.V."/>
            <person name="Crous P."/>
            <person name="Smith M.E."/>
        </authorList>
    </citation>
    <scope>NUCLEOTIDE SEQUENCE</scope>
    <source>
        <strain evidence="9">RSA 1196</strain>
    </source>
</reference>
<feature type="transmembrane region" description="Helical" evidence="8">
    <location>
        <begin position="179"/>
        <end position="202"/>
    </location>
</feature>
<comment type="subcellular location">
    <subcellularLocation>
        <location evidence="1">Membrane</location>
        <topology evidence="1">Multi-pass membrane protein</topology>
    </subcellularLocation>
</comment>
<dbReference type="InterPro" id="IPR018499">
    <property type="entry name" value="Tetraspanin/Peripherin"/>
</dbReference>
<keyword evidence="10" id="KW-1185">Reference proteome</keyword>
<feature type="transmembrane region" description="Helical" evidence="8">
    <location>
        <begin position="47"/>
        <end position="66"/>
    </location>
</feature>
<gene>
    <name evidence="9" type="ORF">IWQ62_001961</name>
</gene>
<evidence type="ECO:0000256" key="2">
    <source>
        <dbReference type="ARBA" id="ARBA00006840"/>
    </source>
</evidence>
<dbReference type="GO" id="GO:0016020">
    <property type="term" value="C:membrane"/>
    <property type="evidence" value="ECO:0007669"/>
    <property type="project" value="UniProtKB-SubCell"/>
</dbReference>
<dbReference type="EMBL" id="JANBPY010000366">
    <property type="protein sequence ID" value="KAJ1967269.1"/>
    <property type="molecule type" value="Genomic_DNA"/>
</dbReference>
<keyword evidence="4 8" id="KW-1133">Transmembrane helix</keyword>
<dbReference type="InterPro" id="IPR000301">
    <property type="entry name" value="Tetraspanin_animals"/>
</dbReference>